<comment type="caution">
    <text evidence="1">The sequence shown here is derived from an EMBL/GenBank/DDBJ whole genome shotgun (WGS) entry which is preliminary data.</text>
</comment>
<keyword evidence="2" id="KW-1185">Reference proteome</keyword>
<name>A0A2A8CZ09_9BACT</name>
<reference evidence="1 2" key="1">
    <citation type="submission" date="2017-10" db="EMBL/GenBank/DDBJ databases">
        <title>Draft genome of Longibacter Salinarum.</title>
        <authorList>
            <person name="Goh K.M."/>
            <person name="Shamsir M.S."/>
            <person name="Lim S.W."/>
        </authorList>
    </citation>
    <scope>NUCLEOTIDE SEQUENCE [LARGE SCALE GENOMIC DNA]</scope>
    <source>
        <strain evidence="1 2">KCTC 52045</strain>
    </source>
</reference>
<evidence type="ECO:0008006" key="3">
    <source>
        <dbReference type="Google" id="ProtNLM"/>
    </source>
</evidence>
<proteinExistence type="predicted"/>
<evidence type="ECO:0000313" key="1">
    <source>
        <dbReference type="EMBL" id="PEN13874.1"/>
    </source>
</evidence>
<gene>
    <name evidence="1" type="ORF">CRI94_07390</name>
</gene>
<accession>A0A2A8CZ09</accession>
<dbReference type="EMBL" id="PDEQ01000003">
    <property type="protein sequence ID" value="PEN13874.1"/>
    <property type="molecule type" value="Genomic_DNA"/>
</dbReference>
<dbReference type="AlphaFoldDB" id="A0A2A8CZ09"/>
<protein>
    <recommendedName>
        <fullName evidence="3">DUF3828 domain-containing protein</fullName>
    </recommendedName>
</protein>
<sequence>MLLLLLTATPPALAQNTDSTPAATYTDAEKDAAKAAATDTARSFLALVDNNDFGAAYDRLEGKLPRLISREHFVAELDSAREYIDPPTSRDDPFPQFRPSVDSFDGGPFVSLLIEGEYDLGTFSEILLLRLENDRWHILSYQIMPNMSVLRENEDIGAPMIDYPEP</sequence>
<dbReference type="Proteomes" id="UP000220102">
    <property type="component" value="Unassembled WGS sequence"/>
</dbReference>
<organism evidence="1 2">
    <name type="scientific">Longibacter salinarum</name>
    <dbReference type="NCBI Taxonomy" id="1850348"/>
    <lineage>
        <taxon>Bacteria</taxon>
        <taxon>Pseudomonadati</taxon>
        <taxon>Rhodothermota</taxon>
        <taxon>Rhodothermia</taxon>
        <taxon>Rhodothermales</taxon>
        <taxon>Salisaetaceae</taxon>
        <taxon>Longibacter</taxon>
    </lineage>
</organism>
<evidence type="ECO:0000313" key="2">
    <source>
        <dbReference type="Proteomes" id="UP000220102"/>
    </source>
</evidence>